<organism evidence="2 3">
    <name type="scientific">Lactuca sativa</name>
    <name type="common">Garden lettuce</name>
    <dbReference type="NCBI Taxonomy" id="4236"/>
    <lineage>
        <taxon>Eukaryota</taxon>
        <taxon>Viridiplantae</taxon>
        <taxon>Streptophyta</taxon>
        <taxon>Embryophyta</taxon>
        <taxon>Tracheophyta</taxon>
        <taxon>Spermatophyta</taxon>
        <taxon>Magnoliopsida</taxon>
        <taxon>eudicotyledons</taxon>
        <taxon>Gunneridae</taxon>
        <taxon>Pentapetalae</taxon>
        <taxon>asterids</taxon>
        <taxon>campanulids</taxon>
        <taxon>Asterales</taxon>
        <taxon>Asteraceae</taxon>
        <taxon>Cichorioideae</taxon>
        <taxon>Cichorieae</taxon>
        <taxon>Lactucinae</taxon>
        <taxon>Lactuca</taxon>
    </lineage>
</organism>
<accession>A0A9R1UF49</accession>
<feature type="region of interest" description="Disordered" evidence="1">
    <location>
        <begin position="72"/>
        <end position="137"/>
    </location>
</feature>
<keyword evidence="3" id="KW-1185">Reference proteome</keyword>
<evidence type="ECO:0000313" key="3">
    <source>
        <dbReference type="Proteomes" id="UP000235145"/>
    </source>
</evidence>
<feature type="region of interest" description="Disordered" evidence="1">
    <location>
        <begin position="151"/>
        <end position="184"/>
    </location>
</feature>
<dbReference type="AlphaFoldDB" id="A0A9R1UF49"/>
<comment type="caution">
    <text evidence="2">The sequence shown here is derived from an EMBL/GenBank/DDBJ whole genome shotgun (WGS) entry which is preliminary data.</text>
</comment>
<dbReference type="EMBL" id="NBSK02000009">
    <property type="protein sequence ID" value="KAJ0185943.1"/>
    <property type="molecule type" value="Genomic_DNA"/>
</dbReference>
<evidence type="ECO:0008006" key="4">
    <source>
        <dbReference type="Google" id="ProtNLM"/>
    </source>
</evidence>
<gene>
    <name evidence="2" type="ORF">LSAT_V11C900505990</name>
</gene>
<evidence type="ECO:0000313" key="2">
    <source>
        <dbReference type="EMBL" id="KAJ0185943.1"/>
    </source>
</evidence>
<evidence type="ECO:0000256" key="1">
    <source>
        <dbReference type="SAM" id="MobiDB-lite"/>
    </source>
</evidence>
<protein>
    <recommendedName>
        <fullName evidence="4">K Homology domain-containing protein</fullName>
    </recommendedName>
</protein>
<feature type="compositionally biased region" description="Basic and acidic residues" evidence="1">
    <location>
        <begin position="123"/>
        <end position="137"/>
    </location>
</feature>
<dbReference type="Proteomes" id="UP000235145">
    <property type="component" value="Unassembled WGS sequence"/>
</dbReference>
<reference evidence="2 3" key="1">
    <citation type="journal article" date="2017" name="Nat. Commun.">
        <title>Genome assembly with in vitro proximity ligation data and whole-genome triplication in lettuce.</title>
        <authorList>
            <person name="Reyes-Chin-Wo S."/>
            <person name="Wang Z."/>
            <person name="Yang X."/>
            <person name="Kozik A."/>
            <person name="Arikit S."/>
            <person name="Song C."/>
            <person name="Xia L."/>
            <person name="Froenicke L."/>
            <person name="Lavelle D.O."/>
            <person name="Truco M.J."/>
            <person name="Xia R."/>
            <person name="Zhu S."/>
            <person name="Xu C."/>
            <person name="Xu H."/>
            <person name="Xu X."/>
            <person name="Cox K."/>
            <person name="Korf I."/>
            <person name="Meyers B.C."/>
            <person name="Michelmore R.W."/>
        </authorList>
    </citation>
    <scope>NUCLEOTIDE SEQUENCE [LARGE SCALE GENOMIC DNA]</scope>
    <source>
        <strain evidence="3">cv. Salinas</strain>
        <tissue evidence="2">Seedlings</tissue>
    </source>
</reference>
<sequence>MECVRVRAPPGGSEQEKLINVFGPRENVMKAIKLIRAITYEPTEASAAQEELWREFNEPCWREYFERNELAEEAQPQVEEYSGAPERQAEEGGSGHISERATQESEYSSEKKEKRQTSTFLRMKPEGSKSKETVEGEFKIPKWSQTFGHIKPVHDESKILGKEEGGSGVTEKEHVDEPESESEKGNEFNIYKRIIILCFVK</sequence>
<proteinExistence type="predicted"/>
<feature type="compositionally biased region" description="Basic and acidic residues" evidence="1">
    <location>
        <begin position="97"/>
        <end position="116"/>
    </location>
</feature>
<name>A0A9R1UF49_LACSA</name>
<feature type="compositionally biased region" description="Basic and acidic residues" evidence="1">
    <location>
        <begin position="152"/>
        <end position="184"/>
    </location>
</feature>